<feature type="domain" description="Methyltransferase FkbM" evidence="1">
    <location>
        <begin position="21"/>
        <end position="66"/>
    </location>
</feature>
<gene>
    <name evidence="2" type="ORF">PGLA2088_LOCUS42797</name>
</gene>
<dbReference type="Gene3D" id="3.40.50.150">
    <property type="entry name" value="Vaccinia Virus protein VP39"/>
    <property type="match status" value="1"/>
</dbReference>
<name>A0A813LAD1_POLGL</name>
<dbReference type="AlphaFoldDB" id="A0A813LAD1"/>
<evidence type="ECO:0000313" key="3">
    <source>
        <dbReference type="Proteomes" id="UP000626109"/>
    </source>
</evidence>
<dbReference type="Pfam" id="PF05050">
    <property type="entry name" value="Methyltransf_21"/>
    <property type="match status" value="1"/>
</dbReference>
<organism evidence="2 3">
    <name type="scientific">Polarella glacialis</name>
    <name type="common">Dinoflagellate</name>
    <dbReference type="NCBI Taxonomy" id="89957"/>
    <lineage>
        <taxon>Eukaryota</taxon>
        <taxon>Sar</taxon>
        <taxon>Alveolata</taxon>
        <taxon>Dinophyceae</taxon>
        <taxon>Suessiales</taxon>
        <taxon>Suessiaceae</taxon>
        <taxon>Polarella</taxon>
    </lineage>
</organism>
<protein>
    <recommendedName>
        <fullName evidence="1">Methyltransferase FkbM domain-containing protein</fullName>
    </recommendedName>
</protein>
<accession>A0A813LAD1</accession>
<dbReference type="InterPro" id="IPR029063">
    <property type="entry name" value="SAM-dependent_MTases_sf"/>
</dbReference>
<proteinExistence type="predicted"/>
<dbReference type="Proteomes" id="UP000626109">
    <property type="component" value="Unassembled WGS sequence"/>
</dbReference>
<evidence type="ECO:0000259" key="1">
    <source>
        <dbReference type="Pfam" id="PF05050"/>
    </source>
</evidence>
<dbReference type="EMBL" id="CAJNNW010034483">
    <property type="protein sequence ID" value="CAE8722864.1"/>
    <property type="molecule type" value="Genomic_DNA"/>
</dbReference>
<dbReference type="SUPFAM" id="SSF53335">
    <property type="entry name" value="S-adenosyl-L-methionine-dependent methyltransferases"/>
    <property type="match status" value="1"/>
</dbReference>
<reference evidence="2" key="1">
    <citation type="submission" date="2021-02" db="EMBL/GenBank/DDBJ databases">
        <authorList>
            <person name="Dougan E. K."/>
            <person name="Rhodes N."/>
            <person name="Thang M."/>
            <person name="Chan C."/>
        </authorList>
    </citation>
    <scope>NUCLEOTIDE SEQUENCE</scope>
</reference>
<comment type="caution">
    <text evidence="2">The sequence shown here is derived from an EMBL/GenBank/DDBJ whole genome shotgun (WGS) entry which is preliminary data.</text>
</comment>
<dbReference type="InterPro" id="IPR006342">
    <property type="entry name" value="FkbM_mtfrase"/>
</dbReference>
<evidence type="ECO:0000313" key="2">
    <source>
        <dbReference type="EMBL" id="CAE8722864.1"/>
    </source>
</evidence>
<sequence length="124" mass="13845">MALQSFAARQIWRVADRRLAAVPIQTLDDALKKVLPWAGGPVHAIKMDVEGFECEVLRGGDSLFQMSPKPFFLWVELMPRMVACDPQSFIKIMKGKGYMLLEFAEKGSRNAWFGSGETSPPGLE</sequence>